<keyword evidence="4" id="KW-1185">Reference proteome</keyword>
<sequence>MANGIVVYHSRSGNTKEMAEAIAGAMIASAVPTECKSVENVHPDDLPRYDAIVIGSPCYYGQMAASVKQLIDDLVGQHGQLNGKVGAAFASSANVGGGSETTIMGIIEAMLIAGMIVQGDPQGAHYGPLSIGRPDDKVKQQCERRGQRVAELTKRLFP</sequence>
<name>A0AAW6U068_9BACT</name>
<gene>
    <name evidence="3" type="ORF">QJ522_19595</name>
</gene>
<dbReference type="GO" id="GO:0010181">
    <property type="term" value="F:FMN binding"/>
    <property type="evidence" value="ECO:0007669"/>
    <property type="project" value="InterPro"/>
</dbReference>
<dbReference type="GO" id="GO:0009055">
    <property type="term" value="F:electron transfer activity"/>
    <property type="evidence" value="ECO:0007669"/>
    <property type="project" value="InterPro"/>
</dbReference>
<protein>
    <submittedName>
        <fullName evidence="3">Flavodoxin domain-containing protein</fullName>
    </submittedName>
</protein>
<dbReference type="EMBL" id="JASCXX010000031">
    <property type="protein sequence ID" value="MDI6451275.1"/>
    <property type="molecule type" value="Genomic_DNA"/>
</dbReference>
<organism evidence="3 4">
    <name type="scientific">Anaerobaca lacustris</name>
    <dbReference type="NCBI Taxonomy" id="3044600"/>
    <lineage>
        <taxon>Bacteria</taxon>
        <taxon>Pseudomonadati</taxon>
        <taxon>Planctomycetota</taxon>
        <taxon>Phycisphaerae</taxon>
        <taxon>Sedimentisphaerales</taxon>
        <taxon>Anaerobacaceae</taxon>
        <taxon>Anaerobaca</taxon>
    </lineage>
</organism>
<dbReference type="RefSeq" id="WP_349246683.1">
    <property type="nucleotide sequence ID" value="NZ_JASCXX010000031.1"/>
</dbReference>
<dbReference type="InterPro" id="IPR029039">
    <property type="entry name" value="Flavoprotein-like_sf"/>
</dbReference>
<comment type="caution">
    <text evidence="3">The sequence shown here is derived from an EMBL/GenBank/DDBJ whole genome shotgun (WGS) entry which is preliminary data.</text>
</comment>
<evidence type="ECO:0000313" key="4">
    <source>
        <dbReference type="Proteomes" id="UP001431776"/>
    </source>
</evidence>
<dbReference type="InterPro" id="IPR008254">
    <property type="entry name" value="Flavodoxin/NO_synth"/>
</dbReference>
<dbReference type="Pfam" id="PF12724">
    <property type="entry name" value="Flavodoxin_5"/>
    <property type="match status" value="1"/>
</dbReference>
<dbReference type="GO" id="GO:0003955">
    <property type="term" value="F:NAD(P)H dehydrogenase (quinone) activity"/>
    <property type="evidence" value="ECO:0007669"/>
    <property type="project" value="TreeGrafter"/>
</dbReference>
<dbReference type="InterPro" id="IPR026816">
    <property type="entry name" value="Flavodoxin_dom"/>
</dbReference>
<reference evidence="3" key="1">
    <citation type="submission" date="2023-05" db="EMBL/GenBank/DDBJ databases">
        <title>Anaerotaeda fermentans gen. nov., sp. nov., a novel anaerobic planctomycete of the new family within the order Sedimentisphaerales isolated from Taman Peninsula, Russia.</title>
        <authorList>
            <person name="Khomyakova M.A."/>
            <person name="Merkel A.Y."/>
            <person name="Slobodkin A.I."/>
        </authorList>
    </citation>
    <scope>NUCLEOTIDE SEQUENCE</scope>
    <source>
        <strain evidence="3">M17dextr</strain>
    </source>
</reference>
<dbReference type="SUPFAM" id="SSF52218">
    <property type="entry name" value="Flavoproteins"/>
    <property type="match status" value="1"/>
</dbReference>
<dbReference type="PROSITE" id="PS00201">
    <property type="entry name" value="FLAVODOXIN"/>
    <property type="match status" value="1"/>
</dbReference>
<evidence type="ECO:0000313" key="3">
    <source>
        <dbReference type="EMBL" id="MDI6451275.1"/>
    </source>
</evidence>
<proteinExistence type="predicted"/>
<dbReference type="AlphaFoldDB" id="A0AAW6U068"/>
<dbReference type="Gene3D" id="3.40.50.360">
    <property type="match status" value="1"/>
</dbReference>
<dbReference type="Proteomes" id="UP001431776">
    <property type="component" value="Unassembled WGS sequence"/>
</dbReference>
<dbReference type="PROSITE" id="PS50902">
    <property type="entry name" value="FLAVODOXIN_LIKE"/>
    <property type="match status" value="1"/>
</dbReference>
<comment type="cofactor">
    <cofactor evidence="1">
        <name>FMN</name>
        <dbReference type="ChEBI" id="CHEBI:58210"/>
    </cofactor>
</comment>
<dbReference type="PANTHER" id="PTHR30546">
    <property type="entry name" value="FLAVODOXIN-RELATED PROTEIN WRBA-RELATED"/>
    <property type="match status" value="1"/>
</dbReference>
<evidence type="ECO:0000259" key="2">
    <source>
        <dbReference type="PROSITE" id="PS50902"/>
    </source>
</evidence>
<evidence type="ECO:0000256" key="1">
    <source>
        <dbReference type="ARBA" id="ARBA00001917"/>
    </source>
</evidence>
<dbReference type="GO" id="GO:0016020">
    <property type="term" value="C:membrane"/>
    <property type="evidence" value="ECO:0007669"/>
    <property type="project" value="TreeGrafter"/>
</dbReference>
<accession>A0AAW6U068</accession>
<dbReference type="PANTHER" id="PTHR30546:SF57">
    <property type="entry name" value="FLAVODOXIN FAMILY PROTEIN"/>
    <property type="match status" value="1"/>
</dbReference>
<feature type="domain" description="Flavodoxin-like" evidence="2">
    <location>
        <begin position="4"/>
        <end position="150"/>
    </location>
</feature>
<dbReference type="InterPro" id="IPR001226">
    <property type="entry name" value="Flavodoxin_CS"/>
</dbReference>